<gene>
    <name evidence="14" type="ORF">ACFSUC_06135</name>
</gene>
<keyword evidence="15" id="KW-1185">Reference proteome</keyword>
<evidence type="ECO:0000256" key="11">
    <source>
        <dbReference type="ARBA" id="ARBA00023136"/>
    </source>
</evidence>
<feature type="transmembrane region" description="Helical" evidence="12">
    <location>
        <begin position="174"/>
        <end position="196"/>
    </location>
</feature>
<evidence type="ECO:0000256" key="12">
    <source>
        <dbReference type="SAM" id="Phobius"/>
    </source>
</evidence>
<comment type="similarity">
    <text evidence="2">Belongs to the EamA transporter family.</text>
</comment>
<comment type="subcellular location">
    <subcellularLocation>
        <location evidence="1">Cell membrane</location>
        <topology evidence="1">Multi-pass membrane protein</topology>
    </subcellularLocation>
</comment>
<evidence type="ECO:0000313" key="14">
    <source>
        <dbReference type="EMBL" id="MFD2671180.1"/>
    </source>
</evidence>
<dbReference type="Proteomes" id="UP001597497">
    <property type="component" value="Unassembled WGS sequence"/>
</dbReference>
<feature type="transmembrane region" description="Helical" evidence="12">
    <location>
        <begin position="117"/>
        <end position="139"/>
    </location>
</feature>
<feature type="transmembrane region" description="Helical" evidence="12">
    <location>
        <begin position="6"/>
        <end position="23"/>
    </location>
</feature>
<sequence length="288" mass="32062">MVYTVILLVILSGFLHALWNLFTKKSTNKFAFLWHAQLVAMIVFLPWALMVGTQESYTLVSVSLLLLSMLVHAIYTGLLAYAYTIGDMSQVYPIMRGTSPLLVPVIGVTVLHEQLSLFGWLGVLLIVMGMFLLSDLTYWKRPRLRRQASKAPLVALAVGICITANLVINKITLLYFHPVVLNGATHLGNFIVLSWVLYRLRTPHIKAEFRLHWRTILLGGVIAPGGYLLFLYALSLAPVSQLAPMREIGTVFGTIMGIWILGERQGSKRIISSIWVTSGVLLLGLWGS</sequence>
<feature type="domain" description="EamA" evidence="13">
    <location>
        <begin position="152"/>
        <end position="283"/>
    </location>
</feature>
<keyword evidence="9 12" id="KW-1133">Transmembrane helix</keyword>
<keyword evidence="6" id="KW-0441">Lipid A biosynthesis</keyword>
<reference evidence="15" key="1">
    <citation type="journal article" date="2019" name="Int. J. Syst. Evol. Microbiol.">
        <title>The Global Catalogue of Microorganisms (GCM) 10K type strain sequencing project: providing services to taxonomists for standard genome sequencing and annotation.</title>
        <authorList>
            <consortium name="The Broad Institute Genomics Platform"/>
            <consortium name="The Broad Institute Genome Sequencing Center for Infectious Disease"/>
            <person name="Wu L."/>
            <person name="Ma J."/>
        </authorList>
    </citation>
    <scope>NUCLEOTIDE SEQUENCE [LARGE SCALE GENOMIC DNA]</scope>
    <source>
        <strain evidence="15">KCTC 33676</strain>
    </source>
</reference>
<evidence type="ECO:0000256" key="3">
    <source>
        <dbReference type="ARBA" id="ARBA00022475"/>
    </source>
</evidence>
<evidence type="ECO:0000256" key="5">
    <source>
        <dbReference type="ARBA" id="ARBA00022519"/>
    </source>
</evidence>
<evidence type="ECO:0000256" key="9">
    <source>
        <dbReference type="ARBA" id="ARBA00022989"/>
    </source>
</evidence>
<proteinExistence type="inferred from homology"/>
<dbReference type="InterPro" id="IPR037185">
    <property type="entry name" value="EmrE-like"/>
</dbReference>
<keyword evidence="11 12" id="KW-0472">Membrane</keyword>
<keyword evidence="8" id="KW-0448">Lipopolysaccharide biosynthesis</keyword>
<keyword evidence="10" id="KW-0443">Lipid metabolism</keyword>
<feature type="domain" description="EamA" evidence="13">
    <location>
        <begin position="5"/>
        <end position="134"/>
    </location>
</feature>
<evidence type="ECO:0000313" key="15">
    <source>
        <dbReference type="Proteomes" id="UP001597497"/>
    </source>
</evidence>
<protein>
    <submittedName>
        <fullName evidence="14">DMT family transporter</fullName>
    </submittedName>
</protein>
<keyword evidence="4" id="KW-0444">Lipid biosynthesis</keyword>
<evidence type="ECO:0000256" key="6">
    <source>
        <dbReference type="ARBA" id="ARBA00022556"/>
    </source>
</evidence>
<evidence type="ECO:0000259" key="13">
    <source>
        <dbReference type="Pfam" id="PF00892"/>
    </source>
</evidence>
<dbReference type="InterPro" id="IPR000620">
    <property type="entry name" value="EamA_dom"/>
</dbReference>
<keyword evidence="3" id="KW-1003">Cell membrane</keyword>
<comment type="caution">
    <text evidence="14">The sequence shown here is derived from an EMBL/GenBank/DDBJ whole genome shotgun (WGS) entry which is preliminary data.</text>
</comment>
<dbReference type="SUPFAM" id="SSF103481">
    <property type="entry name" value="Multidrug resistance efflux transporter EmrE"/>
    <property type="match status" value="2"/>
</dbReference>
<feature type="transmembrane region" description="Helical" evidence="12">
    <location>
        <begin position="243"/>
        <end position="262"/>
    </location>
</feature>
<feature type="transmembrane region" description="Helical" evidence="12">
    <location>
        <begin position="151"/>
        <end position="168"/>
    </location>
</feature>
<dbReference type="PANTHER" id="PTHR30561">
    <property type="entry name" value="SMR FAMILY PROTON-DEPENDENT DRUG EFFLUX TRANSPORTER SUGE"/>
    <property type="match status" value="1"/>
</dbReference>
<dbReference type="Pfam" id="PF00892">
    <property type="entry name" value="EamA"/>
    <property type="match status" value="2"/>
</dbReference>
<evidence type="ECO:0000256" key="2">
    <source>
        <dbReference type="ARBA" id="ARBA00007362"/>
    </source>
</evidence>
<dbReference type="EMBL" id="JBHUMM010000010">
    <property type="protein sequence ID" value="MFD2671180.1"/>
    <property type="molecule type" value="Genomic_DNA"/>
</dbReference>
<evidence type="ECO:0000256" key="1">
    <source>
        <dbReference type="ARBA" id="ARBA00004651"/>
    </source>
</evidence>
<feature type="transmembrane region" description="Helical" evidence="12">
    <location>
        <begin position="269"/>
        <end position="287"/>
    </location>
</feature>
<dbReference type="PANTHER" id="PTHR30561:SF9">
    <property type="entry name" value="4-AMINO-4-DEOXY-L-ARABINOSE-PHOSPHOUNDECAPRENOL FLIPPASE SUBUNIT ARNF-RELATED"/>
    <property type="match status" value="1"/>
</dbReference>
<feature type="transmembrane region" description="Helical" evidence="12">
    <location>
        <begin position="56"/>
        <end position="82"/>
    </location>
</feature>
<accession>A0ABW5R8V3</accession>
<keyword evidence="5" id="KW-0997">Cell inner membrane</keyword>
<evidence type="ECO:0000256" key="7">
    <source>
        <dbReference type="ARBA" id="ARBA00022692"/>
    </source>
</evidence>
<name>A0ABW5R8V3_9BACL</name>
<keyword evidence="7 12" id="KW-0812">Transmembrane</keyword>
<dbReference type="Gene3D" id="1.10.3730.20">
    <property type="match status" value="2"/>
</dbReference>
<feature type="transmembrane region" description="Helical" evidence="12">
    <location>
        <begin position="30"/>
        <end position="50"/>
    </location>
</feature>
<dbReference type="InterPro" id="IPR000390">
    <property type="entry name" value="Small_drug/metabolite_transptr"/>
</dbReference>
<dbReference type="RefSeq" id="WP_379928616.1">
    <property type="nucleotide sequence ID" value="NZ_JBHUMM010000010.1"/>
</dbReference>
<evidence type="ECO:0000256" key="4">
    <source>
        <dbReference type="ARBA" id="ARBA00022516"/>
    </source>
</evidence>
<evidence type="ECO:0000256" key="8">
    <source>
        <dbReference type="ARBA" id="ARBA00022985"/>
    </source>
</evidence>
<evidence type="ECO:0000256" key="10">
    <source>
        <dbReference type="ARBA" id="ARBA00023098"/>
    </source>
</evidence>
<organism evidence="14 15">
    <name type="scientific">Marinicrinis sediminis</name>
    <dbReference type="NCBI Taxonomy" id="1652465"/>
    <lineage>
        <taxon>Bacteria</taxon>
        <taxon>Bacillati</taxon>
        <taxon>Bacillota</taxon>
        <taxon>Bacilli</taxon>
        <taxon>Bacillales</taxon>
        <taxon>Paenibacillaceae</taxon>
    </lineage>
</organism>
<feature type="transmembrane region" description="Helical" evidence="12">
    <location>
        <begin position="216"/>
        <end position="237"/>
    </location>
</feature>